<keyword evidence="1" id="KW-0472">Membrane</keyword>
<keyword evidence="1" id="KW-0812">Transmembrane</keyword>
<keyword evidence="1" id="KW-1133">Transmembrane helix</keyword>
<accession>A0A0E9WNW6</accession>
<name>A0A0E9WNW6_ANGAN</name>
<evidence type="ECO:0000313" key="2">
    <source>
        <dbReference type="EMBL" id="JAH91981.1"/>
    </source>
</evidence>
<organism evidence="2">
    <name type="scientific">Anguilla anguilla</name>
    <name type="common">European freshwater eel</name>
    <name type="synonym">Muraena anguilla</name>
    <dbReference type="NCBI Taxonomy" id="7936"/>
    <lineage>
        <taxon>Eukaryota</taxon>
        <taxon>Metazoa</taxon>
        <taxon>Chordata</taxon>
        <taxon>Craniata</taxon>
        <taxon>Vertebrata</taxon>
        <taxon>Euteleostomi</taxon>
        <taxon>Actinopterygii</taxon>
        <taxon>Neopterygii</taxon>
        <taxon>Teleostei</taxon>
        <taxon>Anguilliformes</taxon>
        <taxon>Anguillidae</taxon>
        <taxon>Anguilla</taxon>
    </lineage>
</organism>
<proteinExistence type="predicted"/>
<sequence>MKLHLRVFLVCECAIFKLKCTSVHRVLLRISVMLTLHYRLIFNLCVIFFARTFNSLVALHLVLRPLIRFFPSEKGSLHNSQAAGLMTWTRPSLIKKGLCGCRFLF</sequence>
<reference evidence="2" key="2">
    <citation type="journal article" date="2015" name="Fish Shellfish Immunol.">
        <title>Early steps in the European eel (Anguilla anguilla)-Vibrio vulnificus interaction in the gills: Role of the RtxA13 toxin.</title>
        <authorList>
            <person name="Callol A."/>
            <person name="Pajuelo D."/>
            <person name="Ebbesson L."/>
            <person name="Teles M."/>
            <person name="MacKenzie S."/>
            <person name="Amaro C."/>
        </authorList>
    </citation>
    <scope>NUCLEOTIDE SEQUENCE</scope>
</reference>
<evidence type="ECO:0000256" key="1">
    <source>
        <dbReference type="SAM" id="Phobius"/>
    </source>
</evidence>
<dbReference type="EMBL" id="GBXM01016596">
    <property type="protein sequence ID" value="JAH91981.1"/>
    <property type="molecule type" value="Transcribed_RNA"/>
</dbReference>
<feature type="transmembrane region" description="Helical" evidence="1">
    <location>
        <begin position="40"/>
        <end position="63"/>
    </location>
</feature>
<reference evidence="2" key="1">
    <citation type="submission" date="2014-11" db="EMBL/GenBank/DDBJ databases">
        <authorList>
            <person name="Amaro Gonzalez C."/>
        </authorList>
    </citation>
    <scope>NUCLEOTIDE SEQUENCE</scope>
</reference>
<dbReference type="AlphaFoldDB" id="A0A0E9WNW6"/>
<protein>
    <submittedName>
        <fullName evidence="2">Uncharacterized protein</fullName>
    </submittedName>
</protein>